<evidence type="ECO:0000313" key="1">
    <source>
        <dbReference type="EMBL" id="CAA3030338.1"/>
    </source>
</evidence>
<proteinExistence type="predicted"/>
<accession>A0A8S0VKB1</accession>
<evidence type="ECO:0000313" key="2">
    <source>
        <dbReference type="Proteomes" id="UP000594638"/>
    </source>
</evidence>
<organism evidence="1 2">
    <name type="scientific">Olea europaea subsp. europaea</name>
    <dbReference type="NCBI Taxonomy" id="158383"/>
    <lineage>
        <taxon>Eukaryota</taxon>
        <taxon>Viridiplantae</taxon>
        <taxon>Streptophyta</taxon>
        <taxon>Embryophyta</taxon>
        <taxon>Tracheophyta</taxon>
        <taxon>Spermatophyta</taxon>
        <taxon>Magnoliopsida</taxon>
        <taxon>eudicotyledons</taxon>
        <taxon>Gunneridae</taxon>
        <taxon>Pentapetalae</taxon>
        <taxon>asterids</taxon>
        <taxon>lamiids</taxon>
        <taxon>Lamiales</taxon>
        <taxon>Oleaceae</taxon>
        <taxon>Oleeae</taxon>
        <taxon>Olea</taxon>
    </lineage>
</organism>
<dbReference type="AlphaFoldDB" id="A0A8S0VKB1"/>
<reference evidence="1 2" key="1">
    <citation type="submission" date="2019-12" db="EMBL/GenBank/DDBJ databases">
        <authorList>
            <person name="Alioto T."/>
            <person name="Alioto T."/>
            <person name="Gomez Garrido J."/>
        </authorList>
    </citation>
    <scope>NUCLEOTIDE SEQUENCE [LARGE SCALE GENOMIC DNA]</scope>
</reference>
<gene>
    <name evidence="1" type="ORF">OLEA9_A043936</name>
</gene>
<protein>
    <submittedName>
        <fullName evidence="1">Uncharacterized protein</fullName>
    </submittedName>
</protein>
<dbReference type="Gramene" id="OE9A043936T1">
    <property type="protein sequence ID" value="OE9A043936C1"/>
    <property type="gene ID" value="OE9A043936"/>
</dbReference>
<comment type="caution">
    <text evidence="1">The sequence shown here is derived from an EMBL/GenBank/DDBJ whole genome shotgun (WGS) entry which is preliminary data.</text>
</comment>
<dbReference type="EMBL" id="CACTIH010009365">
    <property type="protein sequence ID" value="CAA3030338.1"/>
    <property type="molecule type" value="Genomic_DNA"/>
</dbReference>
<sequence length="57" mass="6558">MGMKLEEMESSMVLIKQGVEAMLLHGLNILNQKLWSSKKQHVMELQNRMHPLPAKVT</sequence>
<keyword evidence="2" id="KW-1185">Reference proteome</keyword>
<dbReference type="Proteomes" id="UP000594638">
    <property type="component" value="Unassembled WGS sequence"/>
</dbReference>
<name>A0A8S0VKB1_OLEEU</name>